<sequence>MAIIYILSASVVLPLLLYLYFTRHFNYWKKRNVPGPKPVPLFGNLMESALRKKNIGIVFKELYENFPNEKVVGIYRMTTPCLLIRDLDVIKNIMIKDFDVFVDRGVELSKSGLGANLFHADGDTWRVLRNRFTPLFTSGKLKNMLHLMIERANKYIEHVEMLCDHQPEQDIHTLVQKYTMATIAACAFGLDIDTTDPNKDQLKTLEEIDRLSLTANFAFELDMMYPGVLKKLNSTLFPGFVSRFFKDVVKTIIEQRNGKPTDRNDFMDLILALRQLGDIQATKRNSEDKEYSIELTDELIEAQAFVFYIAGYETSATTMTFMLYQLALNPDIQDKVIAEIDQGLKESKGEVTYEMLQNLTYFEKAFNETLRMYSIVEPLQRNAKIDYKIPDTDIVIEKGTTVLFSPLGIHHDEKYYPNPSKFDPERFSPANISARHPCAHIPFGTGPRNCIGMRFAKIQSRVCMVKMFSKFRFELAKNTPRNLDIDPTRLLLGPKGGIPLKIVRR</sequence>
<dbReference type="PRINTS" id="PR00385">
    <property type="entry name" value="P450"/>
</dbReference>
<dbReference type="InterPro" id="IPR017972">
    <property type="entry name" value="Cyt_P450_CS"/>
</dbReference>
<evidence type="ECO:0000256" key="16">
    <source>
        <dbReference type="RuleBase" id="RU000461"/>
    </source>
</evidence>
<evidence type="ECO:0000256" key="15">
    <source>
        <dbReference type="PIRSR" id="PIRSR602401-1"/>
    </source>
</evidence>
<keyword evidence="10 16" id="KW-0560">Oxidoreductase</keyword>
<dbReference type="PANTHER" id="PTHR24292">
    <property type="entry name" value="CYTOCHROME P450"/>
    <property type="match status" value="1"/>
</dbReference>
<evidence type="ECO:0000256" key="9">
    <source>
        <dbReference type="ARBA" id="ARBA00022848"/>
    </source>
</evidence>
<dbReference type="Gene3D" id="1.10.630.10">
    <property type="entry name" value="Cytochrome P450"/>
    <property type="match status" value="1"/>
</dbReference>
<organism evidence="18 19">
    <name type="scientific">Bombyx mandarina</name>
    <name type="common">Wild silk moth</name>
    <name type="synonym">Wild silkworm</name>
    <dbReference type="NCBI Taxonomy" id="7092"/>
    <lineage>
        <taxon>Eukaryota</taxon>
        <taxon>Metazoa</taxon>
        <taxon>Ecdysozoa</taxon>
        <taxon>Arthropoda</taxon>
        <taxon>Hexapoda</taxon>
        <taxon>Insecta</taxon>
        <taxon>Pterygota</taxon>
        <taxon>Neoptera</taxon>
        <taxon>Endopterygota</taxon>
        <taxon>Lepidoptera</taxon>
        <taxon>Glossata</taxon>
        <taxon>Ditrysia</taxon>
        <taxon>Bombycoidea</taxon>
        <taxon>Bombycidae</taxon>
        <taxon>Bombycinae</taxon>
        <taxon>Bombyx</taxon>
    </lineage>
</organism>
<protein>
    <recommendedName>
        <fullName evidence="5">unspecific monooxygenase</fullName>
        <ecNumber evidence="5">1.14.14.1</ecNumber>
    </recommendedName>
</protein>
<evidence type="ECO:0000256" key="14">
    <source>
        <dbReference type="ARBA" id="ARBA00047827"/>
    </source>
</evidence>
<evidence type="ECO:0000256" key="7">
    <source>
        <dbReference type="ARBA" id="ARBA00022723"/>
    </source>
</evidence>
<dbReference type="InterPro" id="IPR002401">
    <property type="entry name" value="Cyt_P450_E_grp-I"/>
</dbReference>
<dbReference type="PROSITE" id="PS00086">
    <property type="entry name" value="CYTOCHROME_P450"/>
    <property type="match status" value="1"/>
</dbReference>
<evidence type="ECO:0000256" key="3">
    <source>
        <dbReference type="ARBA" id="ARBA00004406"/>
    </source>
</evidence>
<evidence type="ECO:0000256" key="17">
    <source>
        <dbReference type="SAM" id="Phobius"/>
    </source>
</evidence>
<dbReference type="KEGG" id="bman:114241148"/>
<dbReference type="Proteomes" id="UP000504629">
    <property type="component" value="Unplaced"/>
</dbReference>
<dbReference type="OrthoDB" id="2789670at2759"/>
<evidence type="ECO:0000256" key="1">
    <source>
        <dbReference type="ARBA" id="ARBA00001971"/>
    </source>
</evidence>
<evidence type="ECO:0000256" key="10">
    <source>
        <dbReference type="ARBA" id="ARBA00023002"/>
    </source>
</evidence>
<dbReference type="PRINTS" id="PR00463">
    <property type="entry name" value="EP450I"/>
</dbReference>
<keyword evidence="7 15" id="KW-0479">Metal-binding</keyword>
<keyword evidence="13 17" id="KW-0472">Membrane</keyword>
<evidence type="ECO:0000256" key="11">
    <source>
        <dbReference type="ARBA" id="ARBA00023004"/>
    </source>
</evidence>
<dbReference type="GO" id="GO:0016712">
    <property type="term" value="F:oxidoreductase activity, acting on paired donors, with incorporation or reduction of molecular oxygen, reduced flavin or flavoprotein as one donor, and incorporation of one atom of oxygen"/>
    <property type="evidence" value="ECO:0007669"/>
    <property type="project" value="UniProtKB-EC"/>
</dbReference>
<dbReference type="InterPro" id="IPR036396">
    <property type="entry name" value="Cyt_P450_sf"/>
</dbReference>
<dbReference type="InterPro" id="IPR050476">
    <property type="entry name" value="Insect_CytP450_Detox"/>
</dbReference>
<keyword evidence="18" id="KW-1185">Reference proteome</keyword>
<dbReference type="FunFam" id="1.10.630.10:FF:000042">
    <property type="entry name" value="Cytochrome P450"/>
    <property type="match status" value="1"/>
</dbReference>
<evidence type="ECO:0000256" key="4">
    <source>
        <dbReference type="ARBA" id="ARBA00010617"/>
    </source>
</evidence>
<keyword evidence="11 15" id="KW-0408">Iron</keyword>
<reference evidence="19" key="1">
    <citation type="submission" date="2025-08" db="UniProtKB">
        <authorList>
            <consortium name="RefSeq"/>
        </authorList>
    </citation>
    <scope>IDENTIFICATION</scope>
    <source>
        <tissue evidence="19">Silk gland</tissue>
    </source>
</reference>
<dbReference type="CTD" id="100127122"/>
<feature type="transmembrane region" description="Helical" evidence="17">
    <location>
        <begin position="6"/>
        <end position="22"/>
    </location>
</feature>
<dbReference type="Pfam" id="PF00067">
    <property type="entry name" value="p450"/>
    <property type="match status" value="1"/>
</dbReference>
<keyword evidence="17" id="KW-1133">Transmembrane helix</keyword>
<dbReference type="GO" id="GO:0020037">
    <property type="term" value="F:heme binding"/>
    <property type="evidence" value="ECO:0007669"/>
    <property type="project" value="InterPro"/>
</dbReference>
<dbReference type="RefSeq" id="XP_028027733.1">
    <property type="nucleotide sequence ID" value="XM_028171932.1"/>
</dbReference>
<keyword evidence="8" id="KW-0256">Endoplasmic reticulum</keyword>
<keyword evidence="17" id="KW-0812">Transmembrane</keyword>
<dbReference type="CDD" id="cd11056">
    <property type="entry name" value="CYP6-like"/>
    <property type="match status" value="1"/>
</dbReference>
<gene>
    <name evidence="19" type="primary">LOC114241148</name>
</gene>
<dbReference type="AlphaFoldDB" id="A0A6J2JEF9"/>
<keyword evidence="9" id="KW-0492">Microsome</keyword>
<accession>A0A6J2JEF9</accession>
<evidence type="ECO:0000256" key="13">
    <source>
        <dbReference type="ARBA" id="ARBA00023136"/>
    </source>
</evidence>
<evidence type="ECO:0000256" key="5">
    <source>
        <dbReference type="ARBA" id="ARBA00012109"/>
    </source>
</evidence>
<evidence type="ECO:0000256" key="8">
    <source>
        <dbReference type="ARBA" id="ARBA00022824"/>
    </source>
</evidence>
<evidence type="ECO:0000313" key="18">
    <source>
        <dbReference type="Proteomes" id="UP000504629"/>
    </source>
</evidence>
<name>A0A6J2JEF9_BOMMA</name>
<comment type="subcellular location">
    <subcellularLocation>
        <location evidence="3">Endoplasmic reticulum membrane</location>
        <topology evidence="3">Peripheral membrane protein</topology>
    </subcellularLocation>
    <subcellularLocation>
        <location evidence="2">Microsome membrane</location>
        <topology evidence="2">Peripheral membrane protein</topology>
    </subcellularLocation>
</comment>
<comment type="catalytic activity">
    <reaction evidence="14">
        <text>an organic molecule + reduced [NADPH--hemoprotein reductase] + O2 = an alcohol + oxidized [NADPH--hemoprotein reductase] + H2O + H(+)</text>
        <dbReference type="Rhea" id="RHEA:17149"/>
        <dbReference type="Rhea" id="RHEA-COMP:11964"/>
        <dbReference type="Rhea" id="RHEA-COMP:11965"/>
        <dbReference type="ChEBI" id="CHEBI:15377"/>
        <dbReference type="ChEBI" id="CHEBI:15378"/>
        <dbReference type="ChEBI" id="CHEBI:15379"/>
        <dbReference type="ChEBI" id="CHEBI:30879"/>
        <dbReference type="ChEBI" id="CHEBI:57618"/>
        <dbReference type="ChEBI" id="CHEBI:58210"/>
        <dbReference type="ChEBI" id="CHEBI:142491"/>
        <dbReference type="EC" id="1.14.14.1"/>
    </reaction>
</comment>
<comment type="cofactor">
    <cofactor evidence="1 15">
        <name>heme</name>
        <dbReference type="ChEBI" id="CHEBI:30413"/>
    </cofactor>
</comment>
<dbReference type="GeneID" id="114241148"/>
<comment type="similarity">
    <text evidence="4 16">Belongs to the cytochrome P450 family.</text>
</comment>
<dbReference type="SUPFAM" id="SSF48264">
    <property type="entry name" value="Cytochrome P450"/>
    <property type="match status" value="1"/>
</dbReference>
<proteinExistence type="inferred from homology"/>
<evidence type="ECO:0000256" key="2">
    <source>
        <dbReference type="ARBA" id="ARBA00004174"/>
    </source>
</evidence>
<dbReference type="GO" id="GO:0005789">
    <property type="term" value="C:endoplasmic reticulum membrane"/>
    <property type="evidence" value="ECO:0007669"/>
    <property type="project" value="UniProtKB-SubCell"/>
</dbReference>
<dbReference type="PANTHER" id="PTHR24292:SF100">
    <property type="entry name" value="CYTOCHROME P450 6A16, ISOFORM B-RELATED"/>
    <property type="match status" value="1"/>
</dbReference>
<evidence type="ECO:0000256" key="12">
    <source>
        <dbReference type="ARBA" id="ARBA00023033"/>
    </source>
</evidence>
<feature type="binding site" description="axial binding residue" evidence="15">
    <location>
        <position position="450"/>
    </location>
    <ligand>
        <name>heme</name>
        <dbReference type="ChEBI" id="CHEBI:30413"/>
    </ligand>
    <ligandPart>
        <name>Fe</name>
        <dbReference type="ChEBI" id="CHEBI:18248"/>
    </ligandPart>
</feature>
<evidence type="ECO:0000313" key="19">
    <source>
        <dbReference type="RefSeq" id="XP_028027733.1"/>
    </source>
</evidence>
<keyword evidence="12 16" id="KW-0503">Monooxygenase</keyword>
<evidence type="ECO:0000256" key="6">
    <source>
        <dbReference type="ARBA" id="ARBA00022617"/>
    </source>
</evidence>
<dbReference type="EC" id="1.14.14.1" evidence="5"/>
<dbReference type="GO" id="GO:0005506">
    <property type="term" value="F:iron ion binding"/>
    <property type="evidence" value="ECO:0007669"/>
    <property type="project" value="InterPro"/>
</dbReference>
<dbReference type="InterPro" id="IPR001128">
    <property type="entry name" value="Cyt_P450"/>
</dbReference>
<keyword evidence="6 15" id="KW-0349">Heme</keyword>